<dbReference type="AlphaFoldDB" id="A0A2V5KN63"/>
<accession>A0A2V5KN63</accession>
<evidence type="ECO:0000313" key="1">
    <source>
        <dbReference type="EMBL" id="PYI52477.1"/>
    </source>
</evidence>
<comment type="caution">
    <text evidence="1">The sequence shown here is derived from an EMBL/GenBank/DDBJ whole genome shotgun (WGS) entry which is preliminary data.</text>
</comment>
<keyword evidence="2" id="KW-1185">Reference proteome</keyword>
<dbReference type="Proteomes" id="UP000247476">
    <property type="component" value="Unassembled WGS sequence"/>
</dbReference>
<dbReference type="OrthoDB" id="7876517at2"/>
<protein>
    <submittedName>
        <fullName evidence="1">Uncharacterized protein</fullName>
    </submittedName>
</protein>
<dbReference type="EMBL" id="QJVJ01000009">
    <property type="protein sequence ID" value="PYI52477.1"/>
    <property type="molecule type" value="Genomic_DNA"/>
</dbReference>
<gene>
    <name evidence="1" type="ORF">DLM86_20055</name>
</gene>
<organism evidence="1 2">
    <name type="scientific">Paenibacillus flagellatus</name>
    <dbReference type="NCBI Taxonomy" id="2211139"/>
    <lineage>
        <taxon>Bacteria</taxon>
        <taxon>Bacillati</taxon>
        <taxon>Bacillota</taxon>
        <taxon>Bacilli</taxon>
        <taxon>Bacillales</taxon>
        <taxon>Paenibacillaceae</taxon>
        <taxon>Paenibacillus</taxon>
    </lineage>
</organism>
<name>A0A2V5KN63_9BACL</name>
<reference evidence="1 2" key="1">
    <citation type="submission" date="2018-05" db="EMBL/GenBank/DDBJ databases">
        <title>Paenibacillus flagellatus sp. nov., isolated from selenium mineral soil.</title>
        <authorList>
            <person name="Dai X."/>
        </authorList>
    </citation>
    <scope>NUCLEOTIDE SEQUENCE [LARGE SCALE GENOMIC DNA]</scope>
    <source>
        <strain evidence="1 2">DXL2</strain>
    </source>
</reference>
<sequence>MSTLEQRNAETVRTFIEALWNKGELEVAGPFFAPSIGEAFTDRSYELGDMLAQGEKVTATGIR</sequence>
<evidence type="ECO:0000313" key="2">
    <source>
        <dbReference type="Proteomes" id="UP000247476"/>
    </source>
</evidence>
<dbReference type="RefSeq" id="WP_110841846.1">
    <property type="nucleotide sequence ID" value="NZ_QJVJ01000009.1"/>
</dbReference>
<proteinExistence type="predicted"/>